<reference evidence="2" key="1">
    <citation type="submission" date="2016-10" db="EMBL/GenBank/DDBJ databases">
        <authorList>
            <person name="Varghese N."/>
            <person name="Submissions S."/>
        </authorList>
    </citation>
    <scope>NUCLEOTIDE SEQUENCE [LARGE SCALE GENOMIC DNA]</scope>
    <source>
        <strain evidence="2">Jip14</strain>
    </source>
</reference>
<dbReference type="OrthoDB" id="894042at2"/>
<dbReference type="STRING" id="332977.SAMN05421740_101168"/>
<name>A0A1H7F0L7_9SPHI</name>
<dbReference type="EMBL" id="FNZR01000001">
    <property type="protein sequence ID" value="SEK19641.1"/>
    <property type="molecule type" value="Genomic_DNA"/>
</dbReference>
<dbReference type="Proteomes" id="UP000198916">
    <property type="component" value="Unassembled WGS sequence"/>
</dbReference>
<dbReference type="RefSeq" id="WP_143053754.1">
    <property type="nucleotide sequence ID" value="NZ_FNZR01000001.1"/>
</dbReference>
<evidence type="ECO:0000313" key="2">
    <source>
        <dbReference type="Proteomes" id="UP000198916"/>
    </source>
</evidence>
<sequence>MKSLFTYPLLISITFNVFLLEQLLKIPVLFEHFQEHQQRETDISFLNFLTHHYSFEKHTDKDESRDMQLPFKSHTSHAGGFDFHAATRFTYLPKAAELSGGYSFSYYYLLHIPTPYQQSQFRPPRA</sequence>
<accession>A0A1H7F0L7</accession>
<organism evidence="1 2">
    <name type="scientific">Parapedobacter koreensis</name>
    <dbReference type="NCBI Taxonomy" id="332977"/>
    <lineage>
        <taxon>Bacteria</taxon>
        <taxon>Pseudomonadati</taxon>
        <taxon>Bacteroidota</taxon>
        <taxon>Sphingobacteriia</taxon>
        <taxon>Sphingobacteriales</taxon>
        <taxon>Sphingobacteriaceae</taxon>
        <taxon>Parapedobacter</taxon>
    </lineage>
</organism>
<evidence type="ECO:0000313" key="1">
    <source>
        <dbReference type="EMBL" id="SEK19641.1"/>
    </source>
</evidence>
<proteinExistence type="predicted"/>
<gene>
    <name evidence="1" type="ORF">SAMN05421740_101168</name>
</gene>
<dbReference type="AlphaFoldDB" id="A0A1H7F0L7"/>
<protein>
    <submittedName>
        <fullName evidence="1">Uncharacterized protein</fullName>
    </submittedName>
</protein>
<keyword evidence="2" id="KW-1185">Reference proteome</keyword>